<evidence type="ECO:0000259" key="2">
    <source>
        <dbReference type="Pfam" id="PF17803"/>
    </source>
</evidence>
<dbReference type="EMBL" id="CU459003">
    <property type="protein sequence ID" value="CAM77162.1"/>
    <property type="molecule type" value="Genomic_DNA"/>
</dbReference>
<feature type="domain" description="RapA2 cadherin-like" evidence="2">
    <location>
        <begin position="607"/>
        <end position="681"/>
    </location>
</feature>
<feature type="compositionally biased region" description="Low complexity" evidence="1">
    <location>
        <begin position="165"/>
        <end position="175"/>
    </location>
</feature>
<dbReference type="InterPro" id="IPR040853">
    <property type="entry name" value="RapA2_cadherin-like"/>
</dbReference>
<feature type="region of interest" description="Disordered" evidence="1">
    <location>
        <begin position="71"/>
        <end position="90"/>
    </location>
</feature>
<feature type="compositionally biased region" description="Basic and acidic residues" evidence="1">
    <location>
        <begin position="138"/>
        <end position="149"/>
    </location>
</feature>
<dbReference type="Pfam" id="PF17803">
    <property type="entry name" value="Cadherin_4"/>
    <property type="match status" value="1"/>
</dbReference>
<evidence type="ECO:0000256" key="1">
    <source>
        <dbReference type="SAM" id="MobiDB-lite"/>
    </source>
</evidence>
<feature type="region of interest" description="Disordered" evidence="1">
    <location>
        <begin position="776"/>
        <end position="798"/>
    </location>
</feature>
<accession>A4U2Q5</accession>
<gene>
    <name evidence="3" type="ORF">MGR_1873</name>
</gene>
<feature type="region of interest" description="Disordered" evidence="1">
    <location>
        <begin position="1"/>
        <end position="62"/>
    </location>
</feature>
<proteinExistence type="predicted"/>
<feature type="compositionally biased region" description="Basic and acidic residues" evidence="1">
    <location>
        <begin position="32"/>
        <end position="42"/>
    </location>
</feature>
<reference evidence="3" key="1">
    <citation type="journal article" date="2007" name="J. Bacteriol.">
        <title>Comparative genome analysis of four magnetotactic bacteria reveals a complex set of group-specific genes implicated in magnetosome biomineralization and function.</title>
        <authorList>
            <person name="Richter M."/>
            <person name="Kube M."/>
            <person name="Bazylinski D.A."/>
            <person name="Lombardot T."/>
            <person name="Gloeckner F.O."/>
            <person name="Reinhardt R."/>
            <person name="Schueler D."/>
        </authorList>
    </citation>
    <scope>NUCLEOTIDE SEQUENCE</scope>
    <source>
        <strain evidence="3">MSR-1</strain>
    </source>
</reference>
<feature type="compositionally biased region" description="Pro residues" evidence="1">
    <location>
        <begin position="179"/>
        <end position="196"/>
    </location>
</feature>
<sequence>MGDVEKIMAEDNLNQPEAPTNEGADVSTLDALHLDGKGTDRLDDAEEQGMPEASAGEKEDVKGFANVQSANRETFEKMQAGAPPEEGAVPVGDQVIPEVYTPSEPDNIVEARFENPQPKFTPEAADEGDENDAPPNREGLRPEDAEEAPRPTANGLGEDEEDGGDAPVPAAAAEELPPEALPPVVPPTITPDPDNPPVAQAPNLSVVAATGTEDIPTKLTITVSTADSDNGPETLSSISISGVPDYFTIVDGAGNPVGTISGGIWTLTNPTQTQLDDIYLKNVDDDDDADFSGTLNLTVTATSSDTGTTATSSAPLSVTIVAVADAPGLSAVDSAGMENAWIGLDISVVDKDVGVDNSETQTLYISDLPDGASLRYTDGNGVVQTVSPTTLTGDANLPDGTYYVVPADYRDSIEVKSASNDSADFTLSVRATSTEDSNGDVAISGPVTINVDVGVVDPTATGGTYNVNEDEWAALSLSATINADMAGTGTDGAETLKVYLEDVPAGVVIRDTNTGTPLATTTYTDADGVSHTGYDVTSYMDGNGNITGLQTRWSDANKSDAIDFNLRAVVNDVDHAEQDSDDDNSATLNDTGTTIHSLAPDIADATAAVRVTFTPVADAPNLAAAASAIGVEDKWFNLGITSSLNDTDGSESLSITVTGPANTFTLNHGSVVDNGNGTVTYTLTPAQLTGLQIKGGQDYDGNFNLTVTATSTEGVGGDTESVSTTIAVDVLSDADKPVVSVVDATQIINEDDFYNLRAAVTGDTSGNAAAVQGNLTEAGSADGDADTDGDGKIESTDGSESLTFKVTAQQDSRLVIDNDGVAGISAGDTVIDLNAANGRTVEVSAKDVYDGKIFVGGKEDWASTDNTDTLKFDVVTKSTEANGAADDAIDNDTDLARSATAQSDVDTLTLKVVAQHEADTAISAANSGFEDGLTGLSDNRGDDAGTAITLTPTIEFKDLDHSEKPTGLVTITTDDANFLNGTVYLNGVALTGTANGDGTTTFTINSATFTQTGDTYVVQGLSFMPKDDYAGTIKYDVGIQAYDDDTGITKTWVKEDATISVTAVADVPVVATVNTGTMESAAGGSIPLSISVSNADNDGSEAQYVYISGVPAAAGALTVGGVAVTPISASFAVDGTNITASAGNPVYKVNAGDLADLRLSVSGNYSNDLNLTVWGVSQESSNGDVAISSPASLRVDIGVVDPVISGNAISGNEDTYVSLAAIKANVGAADGSETLTVYVEDLNSGFGLYQNVGGTYVALTTSTYTDPSGASHTGYKIPAGLVAADGSLSGVYMKSKTANDDGDTSFTIRAVANDTDSDATPTATNTAYGQTWADTAQTTQTVTLTVNAVVDTVTPTASAVGVEDKFVALNIAAPLVDTDGSETVTVTVSGLPAGLSLYQGTTLLIPDGNGAYSFSSNNTNTLKAQLADLRVTGLVEDSNVDSYGPTTSTNTGIDLTDFTLNLSTTTTEAAGGSQTVNQVVNVKVYGDADTPTLVVTEGATEGAAVHVNEDDWYNLKDALTSISGEDGTTPTGLATTSADGSEVLYFKITATNSYTRIWIDADGDGQKGTLASPDAGDTFKELTNGESITVSAADVAAGKVRIGGDENWGNSTLEVKITPIAKETDGDTAGEVSNANAALTASNNFDNNAANDLSRAGEATGAQQSLWLRIDPVADTTTISGTASGNEDSVGITFAPTIKLTDTDGSESLTGNVEILVSGTMDGALKLSGVALTAAGTTDVGGVTYTIYNVPVGTLTYNAGTSTYTVANLKYVPNANSDLDVTYRVRTTTADAGSPDSYSTTSSIGTITVKAVADAPSISIGGMAATVVSNTTTAQTTITGSEDGYIALDLTAARIDTDGSETLTAATLTNVPAGWSVVYLDPADGQYKAYGNSGTTWTLDLNKLGNVFVHPPQDSDADASKIVFNVTTTEAATGGQVATKTATTSVAFNVVVDAVADQPNLVVSDARVLEDSLVKLDIRPSETDIDGSETLSVTIGNANGGSFWLKNANGTYTEYDAGHNNAGTWTFSEAELKNLYFKPAANSNVDVALQVNAVSTDGTSTATRTATINVVVTGVADPSNVTWVDAEQKYIAQANGTEGNVIHPHLETYVSVDTDGSESLSVVISGVPAGVTVTLDGVSTDQLKYIGNGKWSVAPDYVDNVRLIAPTNYSGTFDLSVSLITTENDGDYEKVDATLRVTVTPDADLPTGSIGGSGNEDAGVVNISLTANVADMGDGITGYGNGGIESIASITNVVVDVDLLVDTLLAKAAADAGTSVANLPPATVAGILDDVTVTYGGNTYTAQADGSGNYQITVPSVTVTPGQTSVTVSGLALHGVPANWAKDFNIKMTVTAQDGADTQARDISGKVVVKAVADEPNLVIDADTDATPLVHDYANSTMVVGGHTITTHEVTLTGDISVADTALYSGGNSESLYLKISGVPNGVLVEGGINNGDGSWTVPGGTEIASIKLVATSLYSRTDANGDNIADDVTLTIKAVVTDVDPDGGSDTEDGSVSVVVNFGDFGGSGGSENLPPIPTGDITGTITGIEDGAVALSQLKPLISVVDGNGDPLIVGANGVASDGSTVSVALVVPKGWSISGSGYYQIDAVDTDANGSADTFTYSVPYSALGSVTLTPPKDFAGDTNALQARVVVTTADGRYDTASAALQAVPVKITPVVDGPSVQGNIDHVAEDGADAGITLTITDIDIDNSESLNSNVIKIRIADEGGKVTGELTADGSGGFTMSAGVHGSGYTEYTVTVTDTSLFNSSGIVLSGLHFNPANDYSGTVGLQVLVEVKDQVTVDGGATTLTDVQTKTSHFQIVVDAVVDDSVFTPGVNAGIEDQSGGIALNMEIQHSDVIAAGTDWSTETMSVIISGVPTGASLTGAYNNGNGTWTVKDSSLSFNSSTGKWELQGVKFVPAQDNSADANLTVTTFAKEAGTNTWVEDSSAPFTVVVAARADGATVNPQNVSGTEDVLLALDLGVQVLDASETAIITITGVPLQNGITDAAGNAVGTWTQTGSTWTVTVSATEVRSLDLLGSGKLYFDGATHVAGTWTMGVSVVSVDDDADSFNAGSGTYGDTVRNTDTSASSGSFAFTVTLVADADAPTLNVTANTVSGNEDTAITLNIADARVDTDGSETLSLTIAGAPAGTKFLATTNGTTWTEHTVNTEGGSVTISGTLTNVKMVPPADYNGTVNLSLTATATEANGDTASTSQNLAVTVVAVNDAPTLALSGVAGLGIAAGAHNAAMHLMHDASVLISDVDGTALQSMSLHISGAKAGDALGLSGVSPAFDGSGNMTVSVNGKTFTVTYNDSTDTLTFSNPAASFADYQAIVNTHVIFTSSTGTLLDGMRNVDVTVTDSTGGVSGSLSIPVTVDEAGSATPTTVSGDALGSVYFGDDGAHLNGTIPVTAGLDIADGASINQMTVTLDGLTGDSLALSGMTVSVNEAGLLEVSGNGITSGITVSFDSGSNALIFSGSGSATDYETIADSIILSSEDGTLDAGSRDITVALSDGSTNTFTTNLSSNLALEGEAAGEVHWNSDGSAVVDDTMIVPWGYDGSLDGGSNGIDALMVQYNNGSADSFDWTFTVVDGGDILATAADDASKSFIVDIQSGTANVSEDQNSVVFSTDADGQIVFQDALNNTSSTMHFDNIERLLG</sequence>
<name>A4U2Q5_9PROT</name>
<organism evidence="3">
    <name type="scientific">Magnetospirillum gryphiswaldense</name>
    <dbReference type="NCBI Taxonomy" id="55518"/>
    <lineage>
        <taxon>Bacteria</taxon>
        <taxon>Pseudomonadati</taxon>
        <taxon>Pseudomonadota</taxon>
        <taxon>Alphaproteobacteria</taxon>
        <taxon>Rhodospirillales</taxon>
        <taxon>Rhodospirillaceae</taxon>
        <taxon>Magnetospirillum</taxon>
    </lineage>
</organism>
<feature type="region of interest" description="Disordered" evidence="1">
    <location>
        <begin position="97"/>
        <end position="201"/>
    </location>
</feature>
<protein>
    <submittedName>
        <fullName evidence="3">HEMAGGLUTININ/HEMOLYSIN-RELATED PROTEIN</fullName>
    </submittedName>
</protein>
<evidence type="ECO:0000313" key="3">
    <source>
        <dbReference type="EMBL" id="CAM77162.1"/>
    </source>
</evidence>